<name>D1C763_SPHTD</name>
<dbReference type="RefSeq" id="WP_012872750.1">
    <property type="nucleotide sequence ID" value="NC_013523.1"/>
</dbReference>
<reference evidence="4" key="1">
    <citation type="submission" date="2009-11" db="EMBL/GenBank/DDBJ databases">
        <title>The complete chromosome 1 of Sphaerobacter thermophilus DSM 20745.</title>
        <authorList>
            <person name="Lucas S."/>
            <person name="Copeland A."/>
            <person name="Lapidus A."/>
            <person name="Glavina del Rio T."/>
            <person name="Dalin E."/>
            <person name="Tice H."/>
            <person name="Bruce D."/>
            <person name="Goodwin L."/>
            <person name="Pitluck S."/>
            <person name="Kyrpides N."/>
            <person name="Mavromatis K."/>
            <person name="Ivanova N."/>
            <person name="Mikhailova N."/>
            <person name="LaButti K.M."/>
            <person name="Clum A."/>
            <person name="Sun H.I."/>
            <person name="Brettin T."/>
            <person name="Detter J.C."/>
            <person name="Han C."/>
            <person name="Larimer F."/>
            <person name="Land M."/>
            <person name="Hauser L."/>
            <person name="Markowitz V."/>
            <person name="Cheng J.F."/>
            <person name="Hugenholtz P."/>
            <person name="Woyke T."/>
            <person name="Wu D."/>
            <person name="Steenblock K."/>
            <person name="Schneider S."/>
            <person name="Pukall R."/>
            <person name="Goeker M."/>
            <person name="Klenk H.P."/>
            <person name="Eisen J.A."/>
        </authorList>
    </citation>
    <scope>NUCLEOTIDE SEQUENCE [LARGE SCALE GENOMIC DNA]</scope>
    <source>
        <strain evidence="4">ATCC 49802 / DSM 20745 / S 6022</strain>
    </source>
</reference>
<organism evidence="3 4">
    <name type="scientific">Sphaerobacter thermophilus (strain ATCC 49802 / DSM 20745 / KCCM 41009 / NCIMB 13125 / S 6022)</name>
    <dbReference type="NCBI Taxonomy" id="479434"/>
    <lineage>
        <taxon>Bacteria</taxon>
        <taxon>Pseudomonadati</taxon>
        <taxon>Thermomicrobiota</taxon>
        <taxon>Thermomicrobia</taxon>
        <taxon>Sphaerobacterales</taxon>
        <taxon>Sphaerobacterineae</taxon>
        <taxon>Sphaerobacteraceae</taxon>
        <taxon>Sphaerobacter</taxon>
    </lineage>
</organism>
<reference evidence="3 4" key="2">
    <citation type="journal article" date="2010" name="Stand. Genomic Sci.">
        <title>Complete genome sequence of Desulfohalobium retbaense type strain (HR(100)).</title>
        <authorList>
            <person name="Spring S."/>
            <person name="Nolan M."/>
            <person name="Lapidus A."/>
            <person name="Glavina Del Rio T."/>
            <person name="Copeland A."/>
            <person name="Tice H."/>
            <person name="Cheng J.F."/>
            <person name="Lucas S."/>
            <person name="Land M."/>
            <person name="Chen F."/>
            <person name="Bruce D."/>
            <person name="Goodwin L."/>
            <person name="Pitluck S."/>
            <person name="Ivanova N."/>
            <person name="Mavromatis K."/>
            <person name="Mikhailova N."/>
            <person name="Pati A."/>
            <person name="Chen A."/>
            <person name="Palaniappan K."/>
            <person name="Hauser L."/>
            <person name="Chang Y.J."/>
            <person name="Jeffries C.D."/>
            <person name="Munk C."/>
            <person name="Kiss H."/>
            <person name="Chain P."/>
            <person name="Han C."/>
            <person name="Brettin T."/>
            <person name="Detter J.C."/>
            <person name="Schuler E."/>
            <person name="Goker M."/>
            <person name="Rohde M."/>
            <person name="Bristow J."/>
            <person name="Eisen J.A."/>
            <person name="Markowitz V."/>
            <person name="Hugenholtz P."/>
            <person name="Kyrpides N.C."/>
            <person name="Klenk H.P."/>
        </authorList>
    </citation>
    <scope>NUCLEOTIDE SEQUENCE [LARGE SCALE GENOMIC DNA]</scope>
    <source>
        <strain evidence="4">ATCC 49802 / DSM 20745 / S 6022</strain>
    </source>
</reference>
<dbReference type="SUPFAM" id="SSF53335">
    <property type="entry name" value="S-adenosyl-L-methionine-dependent methyltransferases"/>
    <property type="match status" value="1"/>
</dbReference>
<keyword evidence="1 3" id="KW-0808">Transferase</keyword>
<dbReference type="KEGG" id="sti:Sthe_2288"/>
<keyword evidence="4" id="KW-1185">Reference proteome</keyword>
<dbReference type="Gene3D" id="3.40.50.150">
    <property type="entry name" value="Vaccinia Virus protein VP39"/>
    <property type="match status" value="1"/>
</dbReference>
<evidence type="ECO:0000259" key="2">
    <source>
        <dbReference type="Pfam" id="PF13649"/>
    </source>
</evidence>
<gene>
    <name evidence="3" type="ordered locus">Sthe_2288</name>
</gene>
<dbReference type="InterPro" id="IPR029063">
    <property type="entry name" value="SAM-dependent_MTases_sf"/>
</dbReference>
<dbReference type="Proteomes" id="UP000002027">
    <property type="component" value="Chromosome 1"/>
</dbReference>
<dbReference type="STRING" id="479434.Sthe_2288"/>
<evidence type="ECO:0000313" key="3">
    <source>
        <dbReference type="EMBL" id="ACZ39709.1"/>
    </source>
</evidence>
<accession>D1C763</accession>
<dbReference type="Pfam" id="PF13649">
    <property type="entry name" value="Methyltransf_25"/>
    <property type="match status" value="1"/>
</dbReference>
<dbReference type="GO" id="GO:0008168">
    <property type="term" value="F:methyltransferase activity"/>
    <property type="evidence" value="ECO:0007669"/>
    <property type="project" value="UniProtKB-KW"/>
</dbReference>
<dbReference type="GO" id="GO:0032259">
    <property type="term" value="P:methylation"/>
    <property type="evidence" value="ECO:0007669"/>
    <property type="project" value="UniProtKB-KW"/>
</dbReference>
<dbReference type="EMBL" id="CP001823">
    <property type="protein sequence ID" value="ACZ39709.1"/>
    <property type="molecule type" value="Genomic_DNA"/>
</dbReference>
<evidence type="ECO:0000313" key="4">
    <source>
        <dbReference type="Proteomes" id="UP000002027"/>
    </source>
</evidence>
<dbReference type="CDD" id="cd02440">
    <property type="entry name" value="AdoMet_MTases"/>
    <property type="match status" value="1"/>
</dbReference>
<dbReference type="PANTHER" id="PTHR43861">
    <property type="entry name" value="TRANS-ACONITATE 2-METHYLTRANSFERASE-RELATED"/>
    <property type="match status" value="1"/>
</dbReference>
<dbReference type="InParanoid" id="D1C763"/>
<evidence type="ECO:0000256" key="1">
    <source>
        <dbReference type="ARBA" id="ARBA00022679"/>
    </source>
</evidence>
<sequence>MRYSDEETAALYNVLNPWGPSDEFYLGLVMEARAVLDVGCGTGTLLHQARDAGHTGRLCGVDPDRAMLGLARRRTDIEWWEGKAAAMPWSNEFDLAVMTGHAFQCLVDDDDLRASLAAIRRALVEGGRFAFETRNPLVREWETWTSDHPIDVVDPAGRPLRVSYRVEAVVGDVVTLVEITSERDGTVLREDRADLRFLDADTLAAFLTEAGFRIEAQYGDWSRAPFTETSREIITIARV</sequence>
<protein>
    <submittedName>
        <fullName evidence="3">Methyltransferase type 11</fullName>
    </submittedName>
</protein>
<proteinExistence type="predicted"/>
<dbReference type="eggNOG" id="COG2226">
    <property type="taxonomic scope" value="Bacteria"/>
</dbReference>
<keyword evidence="3" id="KW-0489">Methyltransferase</keyword>
<feature type="domain" description="Methyltransferase" evidence="2">
    <location>
        <begin position="35"/>
        <end position="127"/>
    </location>
</feature>
<dbReference type="InterPro" id="IPR041698">
    <property type="entry name" value="Methyltransf_25"/>
</dbReference>
<dbReference type="AlphaFoldDB" id="D1C763"/>
<dbReference type="HOGENOM" id="CLU_069129_7_4_0"/>